<reference evidence="2" key="1">
    <citation type="submission" date="2012-02" db="EMBL/GenBank/DDBJ databases">
        <title>Complete sequence of plasmid of Methanomethylovorans hollandica DSM 15978.</title>
        <authorList>
            <person name="Lucas S."/>
            <person name="Copeland A."/>
            <person name="Lapidus A."/>
            <person name="Glavina del Rio T."/>
            <person name="Dalin E."/>
            <person name="Tice H."/>
            <person name="Bruce D."/>
            <person name="Goodwin L."/>
            <person name="Pitluck S."/>
            <person name="Peters L."/>
            <person name="Mikhailova N."/>
            <person name="Held B."/>
            <person name="Kyrpides N."/>
            <person name="Mavromatis K."/>
            <person name="Ivanova N."/>
            <person name="Brettin T."/>
            <person name="Detter J.C."/>
            <person name="Han C."/>
            <person name="Larimer F."/>
            <person name="Land M."/>
            <person name="Hauser L."/>
            <person name="Markowitz V."/>
            <person name="Cheng J.-F."/>
            <person name="Hugenholtz P."/>
            <person name="Woyke T."/>
            <person name="Wu D."/>
            <person name="Spring S."/>
            <person name="Schroeder M."/>
            <person name="Brambilla E."/>
            <person name="Klenk H.-P."/>
            <person name="Eisen J.A."/>
        </authorList>
    </citation>
    <scope>NUCLEOTIDE SEQUENCE [LARGE SCALE GENOMIC DNA]</scope>
    <source>
        <strain evidence="2">DSM 15978 / NBRC 107637 / DMS1</strain>
        <plasmid evidence="2">Plasmid pMETHO01</plasmid>
    </source>
</reference>
<gene>
    <name evidence="1" type="ordered locus">Metho_2468</name>
</gene>
<sequence length="122" mass="14257">MVDFKKLSEETEKKRQQFGDDIPIRNEKLFLELHQQICPGTFSVDYNHGSFKDFVCSECSATFQKGTNIPMRYSGGYEEDMSEYFYGSLPEKLLEKYGLLERAQSPEAKERMHQVKKNKDLV</sequence>
<dbReference type="GeneID" id="14401430"/>
<proteinExistence type="predicted"/>
<geneLocation type="plasmid" evidence="1 2">
    <name>pMETHO01</name>
</geneLocation>
<dbReference type="RefSeq" id="WP_015313740.1">
    <property type="nucleotide sequence ID" value="NC_019972.1"/>
</dbReference>
<protein>
    <submittedName>
        <fullName evidence="1">Uncharacterized protein</fullName>
    </submittedName>
</protein>
<keyword evidence="2" id="KW-1185">Reference proteome</keyword>
<dbReference type="KEGG" id="mhz:Metho_2468"/>
<accession>L0L2F9</accession>
<dbReference type="EMBL" id="CP003363">
    <property type="protein sequence ID" value="AGB50608.1"/>
    <property type="molecule type" value="Genomic_DNA"/>
</dbReference>
<dbReference type="HOGENOM" id="CLU_2021515_0_0_2"/>
<evidence type="ECO:0000313" key="1">
    <source>
        <dbReference type="EMBL" id="AGB50608.1"/>
    </source>
</evidence>
<organism evidence="1 2">
    <name type="scientific">Methanomethylovorans hollandica (strain DSM 15978 / NBRC 107637 / DMS1)</name>
    <dbReference type="NCBI Taxonomy" id="867904"/>
    <lineage>
        <taxon>Archaea</taxon>
        <taxon>Methanobacteriati</taxon>
        <taxon>Methanobacteriota</taxon>
        <taxon>Stenosarchaea group</taxon>
        <taxon>Methanomicrobia</taxon>
        <taxon>Methanosarcinales</taxon>
        <taxon>Methanosarcinaceae</taxon>
        <taxon>Methanomethylovorans</taxon>
    </lineage>
</organism>
<keyword evidence="1" id="KW-0614">Plasmid</keyword>
<dbReference type="Proteomes" id="UP000010866">
    <property type="component" value="Plasmid pMETHO01"/>
</dbReference>
<dbReference type="AlphaFoldDB" id="L0L2F9"/>
<name>L0L2F9_METHD</name>
<evidence type="ECO:0000313" key="2">
    <source>
        <dbReference type="Proteomes" id="UP000010866"/>
    </source>
</evidence>